<evidence type="ECO:0000313" key="2">
    <source>
        <dbReference type="Proteomes" id="UP001605036"/>
    </source>
</evidence>
<organism evidence="1 2">
    <name type="scientific">Riccia fluitans</name>
    <dbReference type="NCBI Taxonomy" id="41844"/>
    <lineage>
        <taxon>Eukaryota</taxon>
        <taxon>Viridiplantae</taxon>
        <taxon>Streptophyta</taxon>
        <taxon>Embryophyta</taxon>
        <taxon>Marchantiophyta</taxon>
        <taxon>Marchantiopsida</taxon>
        <taxon>Marchantiidae</taxon>
        <taxon>Marchantiales</taxon>
        <taxon>Ricciaceae</taxon>
        <taxon>Riccia</taxon>
    </lineage>
</organism>
<sequence>MMAAHLSVNTVGRNAAMGSGVLTTAYVTSTVTHLDARSIAGCLPIVARTASSMASLAKLPILNGPLISAPTFWTGLPDVET</sequence>
<gene>
    <name evidence="1" type="ORF">R1flu_004219</name>
</gene>
<dbReference type="Proteomes" id="UP001605036">
    <property type="component" value="Unassembled WGS sequence"/>
</dbReference>
<name>A0ABD1YQH0_9MARC</name>
<evidence type="ECO:0000313" key="1">
    <source>
        <dbReference type="EMBL" id="KAL2632740.1"/>
    </source>
</evidence>
<dbReference type="EMBL" id="JBHFFA010000003">
    <property type="protein sequence ID" value="KAL2632740.1"/>
    <property type="molecule type" value="Genomic_DNA"/>
</dbReference>
<comment type="caution">
    <text evidence="1">The sequence shown here is derived from an EMBL/GenBank/DDBJ whole genome shotgun (WGS) entry which is preliminary data.</text>
</comment>
<accession>A0ABD1YQH0</accession>
<reference evidence="1 2" key="1">
    <citation type="submission" date="2024-09" db="EMBL/GenBank/DDBJ databases">
        <title>Chromosome-scale assembly of Riccia fluitans.</title>
        <authorList>
            <person name="Paukszto L."/>
            <person name="Sawicki J."/>
            <person name="Karawczyk K."/>
            <person name="Piernik-Szablinska J."/>
            <person name="Szczecinska M."/>
            <person name="Mazdziarz M."/>
        </authorList>
    </citation>
    <scope>NUCLEOTIDE SEQUENCE [LARGE SCALE GENOMIC DNA]</scope>
    <source>
        <strain evidence="1">Rf_01</strain>
        <tissue evidence="1">Aerial parts of the thallus</tissue>
    </source>
</reference>
<protein>
    <submittedName>
        <fullName evidence="1">Uncharacterized protein</fullName>
    </submittedName>
</protein>
<keyword evidence="2" id="KW-1185">Reference proteome</keyword>
<dbReference type="AlphaFoldDB" id="A0ABD1YQH0"/>
<proteinExistence type="predicted"/>